<feature type="compositionally biased region" description="Gly residues" evidence="1">
    <location>
        <begin position="43"/>
        <end position="52"/>
    </location>
</feature>
<sequence>MGTGARRRARPVGRARSLRPHVTACQRPPGAARGRRAPDRPGPGAGTVGSGAGTVSLGAGTVGRCRGAGAVRSTPGEWRRPPSGRAAR</sequence>
<name>A0A0L8M744_STRVG</name>
<evidence type="ECO:0000256" key="1">
    <source>
        <dbReference type="SAM" id="MobiDB-lite"/>
    </source>
</evidence>
<dbReference type="AlphaFoldDB" id="A0A0L8M744"/>
<evidence type="ECO:0000313" key="3">
    <source>
        <dbReference type="Proteomes" id="UP000037084"/>
    </source>
</evidence>
<comment type="caution">
    <text evidence="2">The sequence shown here is derived from an EMBL/GenBank/DDBJ whole genome shotgun (WGS) entry which is preliminary data.</text>
</comment>
<dbReference type="Proteomes" id="UP000037084">
    <property type="component" value="Unassembled WGS sequence"/>
</dbReference>
<gene>
    <name evidence="2" type="ORF">ADK75_27695</name>
</gene>
<evidence type="ECO:0000313" key="2">
    <source>
        <dbReference type="EMBL" id="KOG46267.1"/>
    </source>
</evidence>
<feature type="compositionally biased region" description="Basic residues" evidence="1">
    <location>
        <begin position="1"/>
        <end position="19"/>
    </location>
</feature>
<organism evidence="2 3">
    <name type="scientific">Streptomyces virginiae</name>
    <name type="common">Streptomyces cinnamonensis</name>
    <dbReference type="NCBI Taxonomy" id="1961"/>
    <lineage>
        <taxon>Bacteria</taxon>
        <taxon>Bacillati</taxon>
        <taxon>Actinomycetota</taxon>
        <taxon>Actinomycetes</taxon>
        <taxon>Kitasatosporales</taxon>
        <taxon>Streptomycetaceae</taxon>
        <taxon>Streptomyces</taxon>
    </lineage>
</organism>
<proteinExistence type="predicted"/>
<feature type="compositionally biased region" description="Low complexity" evidence="1">
    <location>
        <begin position="53"/>
        <end position="63"/>
    </location>
</feature>
<protein>
    <submittedName>
        <fullName evidence="2">Uncharacterized protein</fullName>
    </submittedName>
</protein>
<feature type="region of interest" description="Disordered" evidence="1">
    <location>
        <begin position="1"/>
        <end position="88"/>
    </location>
</feature>
<reference evidence="3" key="1">
    <citation type="submission" date="2015-07" db="EMBL/GenBank/DDBJ databases">
        <authorList>
            <consortium name="Consortium for Microbial Forensics and Genomics (microFORGE)"/>
            <person name="Knight B.M."/>
            <person name="Roberts D.P."/>
            <person name="Lin D."/>
            <person name="Hari K."/>
            <person name="Fletcher J."/>
            <person name="Melcher U."/>
            <person name="Blagden T."/>
            <person name="Winegar R.A."/>
        </authorList>
    </citation>
    <scope>NUCLEOTIDE SEQUENCE [LARGE SCALE GENOMIC DNA]</scope>
    <source>
        <strain evidence="3">NRRL B-1447</strain>
    </source>
</reference>
<accession>A0A0L8M744</accession>
<dbReference type="EMBL" id="LGUV01000352">
    <property type="protein sequence ID" value="KOG46267.1"/>
    <property type="molecule type" value="Genomic_DNA"/>
</dbReference>